<feature type="transmembrane region" description="Helical" evidence="6">
    <location>
        <begin position="192"/>
        <end position="214"/>
    </location>
</feature>
<evidence type="ECO:0000313" key="8">
    <source>
        <dbReference type="EMBL" id="SVA57922.1"/>
    </source>
</evidence>
<protein>
    <recommendedName>
        <fullName evidence="7">EamA domain-containing protein</fullName>
    </recommendedName>
</protein>
<sequence length="277" mass="30319">VSLEYGAPLQVGWMRFVLGGIVTVGYMAWRGDSFRVASKEIFPLVWISLLFVVQIMLMNYGQYFTSAGHATALNATFPIWAAIFAHFIVPSDRLHRWKIVAIIFSYAGILAIVVGDTGFDGESADGETFAGDFMSLASAALLGLRLVLMSNFTQNMSEAKMLLSMLLVGILFFVTGSYIFENPIYSWDPSFWVALFYQGVVIAGFGFLSNAWLVKRYLPSTVTFFNFIQPAAGVTLAWIVLGEDPGSGLLLGLLLIVIGALVHGGEAFLKARKTSVH</sequence>
<dbReference type="InterPro" id="IPR000620">
    <property type="entry name" value="EamA_dom"/>
</dbReference>
<feature type="transmembrane region" description="Helical" evidence="6">
    <location>
        <begin position="67"/>
        <end position="87"/>
    </location>
</feature>
<dbReference type="AlphaFoldDB" id="A0A381X020"/>
<dbReference type="GO" id="GO:0005886">
    <property type="term" value="C:plasma membrane"/>
    <property type="evidence" value="ECO:0007669"/>
    <property type="project" value="UniProtKB-SubCell"/>
</dbReference>
<keyword evidence="3 6" id="KW-0812">Transmembrane</keyword>
<dbReference type="PANTHER" id="PTHR32322:SF18">
    <property type="entry name" value="S-ADENOSYLMETHIONINE_S-ADENOSYLHOMOCYSTEINE TRANSPORTER"/>
    <property type="match status" value="1"/>
</dbReference>
<organism evidence="8">
    <name type="scientific">marine metagenome</name>
    <dbReference type="NCBI Taxonomy" id="408172"/>
    <lineage>
        <taxon>unclassified sequences</taxon>
        <taxon>metagenomes</taxon>
        <taxon>ecological metagenomes</taxon>
    </lineage>
</organism>
<keyword evidence="4 6" id="KW-1133">Transmembrane helix</keyword>
<dbReference type="PANTHER" id="PTHR32322">
    <property type="entry name" value="INNER MEMBRANE TRANSPORTER"/>
    <property type="match status" value="1"/>
</dbReference>
<gene>
    <name evidence="8" type="ORF">METZ01_LOCUS110776</name>
</gene>
<feature type="transmembrane region" description="Helical" evidence="6">
    <location>
        <begin position="12"/>
        <end position="29"/>
    </location>
</feature>
<comment type="subcellular location">
    <subcellularLocation>
        <location evidence="1">Cell membrane</location>
        <topology evidence="1">Multi-pass membrane protein</topology>
    </subcellularLocation>
</comment>
<feature type="domain" description="EamA" evidence="7">
    <location>
        <begin position="4"/>
        <end position="113"/>
    </location>
</feature>
<feature type="transmembrane region" description="Helical" evidence="6">
    <location>
        <begin position="99"/>
        <end position="117"/>
    </location>
</feature>
<feature type="transmembrane region" description="Helical" evidence="6">
    <location>
        <begin position="161"/>
        <end position="180"/>
    </location>
</feature>
<dbReference type="InterPro" id="IPR037185">
    <property type="entry name" value="EmrE-like"/>
</dbReference>
<proteinExistence type="predicted"/>
<feature type="transmembrane region" description="Helical" evidence="6">
    <location>
        <begin position="221"/>
        <end position="241"/>
    </location>
</feature>
<feature type="transmembrane region" description="Helical" evidence="6">
    <location>
        <begin position="129"/>
        <end position="149"/>
    </location>
</feature>
<evidence type="ECO:0000256" key="2">
    <source>
        <dbReference type="ARBA" id="ARBA00022475"/>
    </source>
</evidence>
<feature type="transmembrane region" description="Helical" evidence="6">
    <location>
        <begin position="247"/>
        <end position="269"/>
    </location>
</feature>
<reference evidence="8" key="1">
    <citation type="submission" date="2018-05" db="EMBL/GenBank/DDBJ databases">
        <authorList>
            <person name="Lanie J.A."/>
            <person name="Ng W.-L."/>
            <person name="Kazmierczak K.M."/>
            <person name="Andrzejewski T.M."/>
            <person name="Davidsen T.M."/>
            <person name="Wayne K.J."/>
            <person name="Tettelin H."/>
            <person name="Glass J.I."/>
            <person name="Rusch D."/>
            <person name="Podicherti R."/>
            <person name="Tsui H.-C.T."/>
            <person name="Winkler M.E."/>
        </authorList>
    </citation>
    <scope>NUCLEOTIDE SEQUENCE</scope>
</reference>
<evidence type="ECO:0000256" key="4">
    <source>
        <dbReference type="ARBA" id="ARBA00022989"/>
    </source>
</evidence>
<dbReference type="EMBL" id="UINC01013400">
    <property type="protein sequence ID" value="SVA57922.1"/>
    <property type="molecule type" value="Genomic_DNA"/>
</dbReference>
<keyword evidence="5 6" id="KW-0472">Membrane</keyword>
<dbReference type="Pfam" id="PF00892">
    <property type="entry name" value="EamA"/>
    <property type="match status" value="2"/>
</dbReference>
<feature type="non-terminal residue" evidence="8">
    <location>
        <position position="1"/>
    </location>
</feature>
<evidence type="ECO:0000256" key="1">
    <source>
        <dbReference type="ARBA" id="ARBA00004651"/>
    </source>
</evidence>
<feature type="domain" description="EamA" evidence="7">
    <location>
        <begin position="131"/>
        <end position="262"/>
    </location>
</feature>
<name>A0A381X020_9ZZZZ</name>
<dbReference type="SUPFAM" id="SSF103481">
    <property type="entry name" value="Multidrug resistance efflux transporter EmrE"/>
    <property type="match status" value="2"/>
</dbReference>
<evidence type="ECO:0000256" key="5">
    <source>
        <dbReference type="ARBA" id="ARBA00023136"/>
    </source>
</evidence>
<accession>A0A381X020</accession>
<evidence type="ECO:0000256" key="3">
    <source>
        <dbReference type="ARBA" id="ARBA00022692"/>
    </source>
</evidence>
<keyword evidence="2" id="KW-1003">Cell membrane</keyword>
<evidence type="ECO:0000256" key="6">
    <source>
        <dbReference type="SAM" id="Phobius"/>
    </source>
</evidence>
<dbReference type="InterPro" id="IPR050638">
    <property type="entry name" value="AA-Vitamin_Transporters"/>
</dbReference>
<evidence type="ECO:0000259" key="7">
    <source>
        <dbReference type="Pfam" id="PF00892"/>
    </source>
</evidence>
<feature type="transmembrane region" description="Helical" evidence="6">
    <location>
        <begin position="41"/>
        <end position="61"/>
    </location>
</feature>